<dbReference type="RefSeq" id="WP_063979642.1">
    <property type="nucleotide sequence ID" value="NZ_BCSX01000035.1"/>
</dbReference>
<evidence type="ECO:0000256" key="3">
    <source>
        <dbReference type="ARBA" id="ARBA00023015"/>
    </source>
</evidence>
<feature type="compositionally biased region" description="Polar residues" evidence="6">
    <location>
        <begin position="1"/>
        <end position="16"/>
    </location>
</feature>
<keyword evidence="3" id="KW-0805">Transcription regulation</keyword>
<keyword evidence="8" id="KW-0032">Aminotransferase</keyword>
<dbReference type="CDD" id="cd07377">
    <property type="entry name" value="WHTH_GntR"/>
    <property type="match status" value="1"/>
</dbReference>
<evidence type="ECO:0000256" key="2">
    <source>
        <dbReference type="ARBA" id="ARBA00022898"/>
    </source>
</evidence>
<reference evidence="9" key="1">
    <citation type="journal article" date="2016" name="Genome Announc.">
        <title>Draft Genome Sequences of Five Rapidly Growing Mycobacterium Species, M. thermoresistibile, M. fortuitum subsp. acetamidolyticum, M. canariasense, M. brisbanense, and M. novocastrense.</title>
        <authorList>
            <person name="Katahira K."/>
            <person name="Ogura Y."/>
            <person name="Gotoh Y."/>
            <person name="Hayashi T."/>
        </authorList>
    </citation>
    <scope>NUCLEOTIDE SEQUENCE [LARGE SCALE GENOMIC DNA]</scope>
    <source>
        <strain evidence="9">JCM15654</strain>
    </source>
</reference>
<feature type="region of interest" description="Disordered" evidence="6">
    <location>
        <begin position="92"/>
        <end position="115"/>
    </location>
</feature>
<organism evidence="8 9">
    <name type="scientific">Mycolicibacterium brisbanense</name>
    <dbReference type="NCBI Taxonomy" id="146020"/>
    <lineage>
        <taxon>Bacteria</taxon>
        <taxon>Bacillati</taxon>
        <taxon>Actinomycetota</taxon>
        <taxon>Actinomycetes</taxon>
        <taxon>Mycobacteriales</taxon>
        <taxon>Mycobacteriaceae</taxon>
        <taxon>Mycolicibacterium</taxon>
    </lineage>
</organism>
<dbReference type="SUPFAM" id="SSF46785">
    <property type="entry name" value="Winged helix' DNA-binding domain"/>
    <property type="match status" value="1"/>
</dbReference>
<dbReference type="InterPro" id="IPR036388">
    <property type="entry name" value="WH-like_DNA-bd_sf"/>
</dbReference>
<reference evidence="9" key="2">
    <citation type="submission" date="2016-02" db="EMBL/GenBank/DDBJ databases">
        <title>Draft genome sequence of five rapidly growing Mycobacterium species.</title>
        <authorList>
            <person name="Katahira K."/>
            <person name="Gotou Y."/>
            <person name="Iida K."/>
            <person name="Ogura Y."/>
            <person name="Hayashi T."/>
        </authorList>
    </citation>
    <scope>NUCLEOTIDE SEQUENCE [LARGE SCALE GENOMIC DNA]</scope>
    <source>
        <strain evidence="9">JCM15654</strain>
    </source>
</reference>
<dbReference type="GO" id="GO:0008483">
    <property type="term" value="F:transaminase activity"/>
    <property type="evidence" value="ECO:0007669"/>
    <property type="project" value="UniProtKB-KW"/>
</dbReference>
<keyword evidence="9" id="KW-1185">Reference proteome</keyword>
<gene>
    <name evidence="8" type="ORF">RMCB_3803</name>
</gene>
<accession>A0A100W156</accession>
<dbReference type="Gene3D" id="1.10.10.10">
    <property type="entry name" value="Winged helix-like DNA-binding domain superfamily/Winged helix DNA-binding domain"/>
    <property type="match status" value="1"/>
</dbReference>
<feature type="domain" description="HTH gntR-type" evidence="7">
    <location>
        <begin position="33"/>
        <end position="101"/>
    </location>
</feature>
<dbReference type="GO" id="GO:0003677">
    <property type="term" value="F:DNA binding"/>
    <property type="evidence" value="ECO:0007669"/>
    <property type="project" value="UniProtKB-KW"/>
</dbReference>
<dbReference type="InterPro" id="IPR036390">
    <property type="entry name" value="WH_DNA-bd_sf"/>
</dbReference>
<evidence type="ECO:0000313" key="9">
    <source>
        <dbReference type="Proteomes" id="UP000069620"/>
    </source>
</evidence>
<feature type="region of interest" description="Disordered" evidence="6">
    <location>
        <begin position="1"/>
        <end position="23"/>
    </location>
</feature>
<dbReference type="AlphaFoldDB" id="A0A100W156"/>
<comment type="caution">
    <text evidence="8">The sequence shown here is derived from an EMBL/GenBank/DDBJ whole genome shotgun (WGS) entry which is preliminary data.</text>
</comment>
<dbReference type="SMART" id="SM00345">
    <property type="entry name" value="HTH_GNTR"/>
    <property type="match status" value="1"/>
</dbReference>
<dbReference type="InterPro" id="IPR015421">
    <property type="entry name" value="PyrdxlP-dep_Trfase_major"/>
</dbReference>
<evidence type="ECO:0000256" key="6">
    <source>
        <dbReference type="SAM" id="MobiDB-lite"/>
    </source>
</evidence>
<evidence type="ECO:0000256" key="5">
    <source>
        <dbReference type="ARBA" id="ARBA00023163"/>
    </source>
</evidence>
<keyword evidence="2" id="KW-0663">Pyridoxal phosphate</keyword>
<evidence type="ECO:0000313" key="8">
    <source>
        <dbReference type="EMBL" id="GAS89707.1"/>
    </source>
</evidence>
<name>A0A100W156_9MYCO</name>
<comment type="similarity">
    <text evidence="1">In the C-terminal section; belongs to the class-I pyridoxal-phosphate-dependent aminotransferase family.</text>
</comment>
<sequence length="473" mass="50682">MSGSNLDGLEQTNSAESGFPPDLLLTLDRSSRSGLAAQLQHQLRTSIQHGRLPAGTLLPPSRLLAEQLGVARSVVVAAYELLASDGYLTTRQGSGTRVRPVAAPPPSRTSPAPSRYIPLLGGIPDPALFPRTEWLRHYRAALTETPNAQLSYPNPRGTPALREALVGYLARVRGVATTPDHLLVTSGLTQAVTLVARALQARGYDAVAVEDPGFAFHRDAIINTGLRVVPVPVDDDGLDVGRLAELDVGAVLLAPAHSYPTGAALSPERRLALISWARHRDALILEDDYDAEFRYDRTPIGALQGLAPDRVAYAGCISKTLTPSLRLGWIALPPWLIHDVTAQKLYDDMGNSTLEQLALSRFLETGGFTRHLRRVRPVYRRRRDATLAAIAESLPQTAPSGVAAGLHIYLRLPADTDEEALVITARQRGLILSGARAHWSDPGAAPPALVIGYGGIGDTALRDGITLLGSILP</sequence>
<dbReference type="InterPro" id="IPR004839">
    <property type="entry name" value="Aminotransferase_I/II_large"/>
</dbReference>
<evidence type="ECO:0000256" key="1">
    <source>
        <dbReference type="ARBA" id="ARBA00005384"/>
    </source>
</evidence>
<keyword evidence="5" id="KW-0804">Transcription</keyword>
<dbReference type="InterPro" id="IPR000524">
    <property type="entry name" value="Tscrpt_reg_HTH_GntR"/>
</dbReference>
<dbReference type="Proteomes" id="UP000069620">
    <property type="component" value="Unassembled WGS sequence"/>
</dbReference>
<evidence type="ECO:0000256" key="4">
    <source>
        <dbReference type="ARBA" id="ARBA00023125"/>
    </source>
</evidence>
<dbReference type="InterPro" id="IPR051446">
    <property type="entry name" value="HTH_trans_reg/aminotransferase"/>
</dbReference>
<dbReference type="GO" id="GO:0003700">
    <property type="term" value="F:DNA-binding transcription factor activity"/>
    <property type="evidence" value="ECO:0007669"/>
    <property type="project" value="InterPro"/>
</dbReference>
<dbReference type="PROSITE" id="PS50949">
    <property type="entry name" value="HTH_GNTR"/>
    <property type="match status" value="1"/>
</dbReference>
<dbReference type="OrthoDB" id="199743at2"/>
<dbReference type="Gene3D" id="3.40.640.10">
    <property type="entry name" value="Type I PLP-dependent aspartate aminotransferase-like (Major domain)"/>
    <property type="match status" value="1"/>
</dbReference>
<dbReference type="Pfam" id="PF00155">
    <property type="entry name" value="Aminotran_1_2"/>
    <property type="match status" value="1"/>
</dbReference>
<dbReference type="EMBL" id="BCSX01000035">
    <property type="protein sequence ID" value="GAS89707.1"/>
    <property type="molecule type" value="Genomic_DNA"/>
</dbReference>
<keyword evidence="8" id="KW-0808">Transferase</keyword>
<keyword evidence="4" id="KW-0238">DNA-binding</keyword>
<evidence type="ECO:0000259" key="7">
    <source>
        <dbReference type="PROSITE" id="PS50949"/>
    </source>
</evidence>
<dbReference type="PANTHER" id="PTHR46577:SF1">
    <property type="entry name" value="HTH-TYPE TRANSCRIPTIONAL REGULATORY PROTEIN GABR"/>
    <property type="match status" value="1"/>
</dbReference>
<dbReference type="CDD" id="cd00609">
    <property type="entry name" value="AAT_like"/>
    <property type="match status" value="1"/>
</dbReference>
<protein>
    <submittedName>
        <fullName evidence="8">Transcriptional regulator, GntR family with aminotransferase domain</fullName>
    </submittedName>
</protein>
<dbReference type="Pfam" id="PF00392">
    <property type="entry name" value="GntR"/>
    <property type="match status" value="1"/>
</dbReference>
<dbReference type="PANTHER" id="PTHR46577">
    <property type="entry name" value="HTH-TYPE TRANSCRIPTIONAL REGULATORY PROTEIN GABR"/>
    <property type="match status" value="1"/>
</dbReference>
<dbReference type="InterPro" id="IPR015424">
    <property type="entry name" value="PyrdxlP-dep_Trfase"/>
</dbReference>
<dbReference type="GO" id="GO:0030170">
    <property type="term" value="F:pyridoxal phosphate binding"/>
    <property type="evidence" value="ECO:0007669"/>
    <property type="project" value="InterPro"/>
</dbReference>
<dbReference type="STRING" id="146020.RMCB_3803"/>
<proteinExistence type="inferred from homology"/>
<dbReference type="SUPFAM" id="SSF53383">
    <property type="entry name" value="PLP-dependent transferases"/>
    <property type="match status" value="1"/>
</dbReference>